<comment type="similarity">
    <text evidence="1">Belongs to the NtaA/SnaA/DszA monooxygenase family.</text>
</comment>
<dbReference type="AlphaFoldDB" id="A0A423VNI9"/>
<dbReference type="GO" id="GO:0016705">
    <property type="term" value="F:oxidoreductase activity, acting on paired donors, with incorporation or reduction of molecular oxygen"/>
    <property type="evidence" value="ECO:0007669"/>
    <property type="project" value="InterPro"/>
</dbReference>
<dbReference type="EMBL" id="LKEA01000049">
    <property type="protein sequence ID" value="ROV92567.1"/>
    <property type="molecule type" value="Genomic_DNA"/>
</dbReference>
<name>A0A423VNI9_9PEZI</name>
<dbReference type="OrthoDB" id="5561043at2759"/>
<evidence type="ECO:0000313" key="4">
    <source>
        <dbReference type="Proteomes" id="UP000283895"/>
    </source>
</evidence>
<feature type="domain" description="Luciferase-like" evidence="2">
    <location>
        <begin position="41"/>
        <end position="341"/>
    </location>
</feature>
<dbReference type="STRING" id="356882.A0A423VNI9"/>
<dbReference type="InterPro" id="IPR051260">
    <property type="entry name" value="Diverse_substr_monoxygenases"/>
</dbReference>
<organism evidence="3 4">
    <name type="scientific">Cytospora schulzeri</name>
    <dbReference type="NCBI Taxonomy" id="448051"/>
    <lineage>
        <taxon>Eukaryota</taxon>
        <taxon>Fungi</taxon>
        <taxon>Dikarya</taxon>
        <taxon>Ascomycota</taxon>
        <taxon>Pezizomycotina</taxon>
        <taxon>Sordariomycetes</taxon>
        <taxon>Sordariomycetidae</taxon>
        <taxon>Diaporthales</taxon>
        <taxon>Cytosporaceae</taxon>
        <taxon>Cytospora</taxon>
    </lineage>
</organism>
<dbReference type="PANTHER" id="PTHR30011">
    <property type="entry name" value="ALKANESULFONATE MONOOXYGENASE-RELATED"/>
    <property type="match status" value="1"/>
</dbReference>
<keyword evidence="4" id="KW-1185">Reference proteome</keyword>
<dbReference type="Gene3D" id="3.20.20.30">
    <property type="entry name" value="Luciferase-like domain"/>
    <property type="match status" value="1"/>
</dbReference>
<dbReference type="PIRSF" id="PIRSF000337">
    <property type="entry name" value="NTA_MOA"/>
    <property type="match status" value="1"/>
</dbReference>
<dbReference type="Pfam" id="PF00296">
    <property type="entry name" value="Bac_luciferase"/>
    <property type="match status" value="1"/>
</dbReference>
<dbReference type="NCBIfam" id="TIGR03860">
    <property type="entry name" value="FMN_nitrolo"/>
    <property type="match status" value="1"/>
</dbReference>
<evidence type="ECO:0000313" key="3">
    <source>
        <dbReference type="EMBL" id="ROV92567.1"/>
    </source>
</evidence>
<dbReference type="PANTHER" id="PTHR30011:SF41">
    <property type="entry name" value="XENOBIOTIC COMPOUND MONOOXYGENASE, DSZA FAMILY (AFU_ORTHOLOGUE AFUA_3G15040)"/>
    <property type="match status" value="1"/>
</dbReference>
<dbReference type="Proteomes" id="UP000283895">
    <property type="component" value="Unassembled WGS sequence"/>
</dbReference>
<dbReference type="SUPFAM" id="SSF51679">
    <property type="entry name" value="Bacterial luciferase-like"/>
    <property type="match status" value="1"/>
</dbReference>
<dbReference type="GO" id="GO:0004497">
    <property type="term" value="F:monooxygenase activity"/>
    <property type="evidence" value="ECO:0007669"/>
    <property type="project" value="InterPro"/>
</dbReference>
<dbReference type="InterPro" id="IPR016215">
    <property type="entry name" value="NTA_MOA"/>
</dbReference>
<evidence type="ECO:0000256" key="1">
    <source>
        <dbReference type="ARBA" id="ARBA00033748"/>
    </source>
</evidence>
<sequence length="475" mass="52852">MASKQNEGTGAPKKQLLLNAFVMTSPGHLSPGQWNHPGNKTADYNKLSFWTSLAQLLDKAGFHSMFIADTLGPYDVYKGPSNVDPVLASGAQYPVNDPLYSVPAMAAVTKNLIFGVTASTTYDPPYALARRFSTVDHLAEGRVAWNIVTSYLESAAKNFGLETQIEHDERYRIADEYMDVVYKLWEGSWRDDAVVRDFETGQFAVAGRVRQINHEGKYFKVPGPHICEPSPQRTPFLFQAGTSKAGTDFGAKHAEAVFMGGQLPEIVRASVDALRQTAKEKFGRDPNHIKVFAGICLIVDETDEKAQAKYEEFLAKGNREGALALFGGWTGHDLSSYEDDQDFRFVDKPAIRSIVNRWSTTVPGSDGLKWTKARIAEYLLLGGMMPKIIGSPKTIVDELERWADVADIDGFNLAHIVNPGSFEDHIKFVIPELQRRGRFRTNVEKEGATAREALLGQSHVLEDHPAHQYKWKVES</sequence>
<proteinExistence type="inferred from homology"/>
<dbReference type="InterPro" id="IPR011251">
    <property type="entry name" value="Luciferase-like_dom"/>
</dbReference>
<accession>A0A423VNI9</accession>
<comment type="caution">
    <text evidence="3">The sequence shown here is derived from an EMBL/GenBank/DDBJ whole genome shotgun (WGS) entry which is preliminary data.</text>
</comment>
<reference evidence="3 4" key="1">
    <citation type="submission" date="2015-09" db="EMBL/GenBank/DDBJ databases">
        <title>Host preference determinants of Valsa canker pathogens revealed by comparative genomics.</title>
        <authorList>
            <person name="Yin Z."/>
            <person name="Huang L."/>
        </authorList>
    </citation>
    <scope>NUCLEOTIDE SEQUENCE [LARGE SCALE GENOMIC DNA]</scope>
    <source>
        <strain evidence="3 4">03-1</strain>
    </source>
</reference>
<evidence type="ECO:0000259" key="2">
    <source>
        <dbReference type="Pfam" id="PF00296"/>
    </source>
</evidence>
<dbReference type="InterPro" id="IPR036661">
    <property type="entry name" value="Luciferase-like_sf"/>
</dbReference>
<gene>
    <name evidence="3" type="ORF">VMCG_08911</name>
</gene>
<protein>
    <recommendedName>
        <fullName evidence="2">Luciferase-like domain-containing protein</fullName>
    </recommendedName>
</protein>